<dbReference type="AlphaFoldDB" id="A0A8S1PGT5"/>
<evidence type="ECO:0000313" key="2">
    <source>
        <dbReference type="EMBL" id="CAD8102174.1"/>
    </source>
</evidence>
<name>A0A8S1PGT5_9CILI</name>
<dbReference type="OrthoDB" id="284428at2759"/>
<accession>A0A8S1PGT5</accession>
<evidence type="ECO:0000256" key="1">
    <source>
        <dbReference type="SAM" id="Phobius"/>
    </source>
</evidence>
<organism evidence="2 3">
    <name type="scientific">Paramecium sonneborni</name>
    <dbReference type="NCBI Taxonomy" id="65129"/>
    <lineage>
        <taxon>Eukaryota</taxon>
        <taxon>Sar</taxon>
        <taxon>Alveolata</taxon>
        <taxon>Ciliophora</taxon>
        <taxon>Intramacronucleata</taxon>
        <taxon>Oligohymenophorea</taxon>
        <taxon>Peniculida</taxon>
        <taxon>Parameciidae</taxon>
        <taxon>Paramecium</taxon>
    </lineage>
</organism>
<keyword evidence="1" id="KW-0472">Membrane</keyword>
<protein>
    <recommendedName>
        <fullName evidence="4">Transmembrane protein</fullName>
    </recommendedName>
</protein>
<reference evidence="2" key="1">
    <citation type="submission" date="2021-01" db="EMBL/GenBank/DDBJ databases">
        <authorList>
            <consortium name="Genoscope - CEA"/>
            <person name="William W."/>
        </authorList>
    </citation>
    <scope>NUCLEOTIDE SEQUENCE</scope>
</reference>
<evidence type="ECO:0008006" key="4">
    <source>
        <dbReference type="Google" id="ProtNLM"/>
    </source>
</evidence>
<gene>
    <name evidence="2" type="ORF">PSON_ATCC_30995.1.T0770121</name>
</gene>
<dbReference type="Proteomes" id="UP000692954">
    <property type="component" value="Unassembled WGS sequence"/>
</dbReference>
<keyword evidence="1" id="KW-0812">Transmembrane</keyword>
<sequence>MMQQRDFYGNDYIYKHVKQVSLQEFTDQLFNPVRHQKQMVLFTQNEQKEQQELYKYYVYMGGGIFAASALSVIFYKKIPFLNRIEKRWARILTKALLLFGPLQVQSIFGQRAQYELLDRQFIQYHRQLQDYMFSGDIRKLKQDIQISPV</sequence>
<evidence type="ECO:0000313" key="3">
    <source>
        <dbReference type="Proteomes" id="UP000692954"/>
    </source>
</evidence>
<comment type="caution">
    <text evidence="2">The sequence shown here is derived from an EMBL/GenBank/DDBJ whole genome shotgun (WGS) entry which is preliminary data.</text>
</comment>
<keyword evidence="3" id="KW-1185">Reference proteome</keyword>
<proteinExistence type="predicted"/>
<feature type="transmembrane region" description="Helical" evidence="1">
    <location>
        <begin position="56"/>
        <end position="75"/>
    </location>
</feature>
<keyword evidence="1" id="KW-1133">Transmembrane helix</keyword>
<dbReference type="EMBL" id="CAJJDN010000077">
    <property type="protein sequence ID" value="CAD8102174.1"/>
    <property type="molecule type" value="Genomic_DNA"/>
</dbReference>